<accession>A0A061SC67</accession>
<evidence type="ECO:0000313" key="2">
    <source>
        <dbReference type="EMBL" id="JAC82742.1"/>
    </source>
</evidence>
<feature type="region of interest" description="Disordered" evidence="1">
    <location>
        <begin position="1"/>
        <end position="57"/>
    </location>
</feature>
<dbReference type="EMBL" id="GBEZ01002298">
    <property type="protein sequence ID" value="JAC82742.1"/>
    <property type="molecule type" value="Transcribed_RNA"/>
</dbReference>
<proteinExistence type="predicted"/>
<feature type="compositionally biased region" description="Basic and acidic residues" evidence="1">
    <location>
        <begin position="8"/>
        <end position="23"/>
    </location>
</feature>
<reference evidence="2" key="1">
    <citation type="submission" date="2014-05" db="EMBL/GenBank/DDBJ databases">
        <title>The transcriptome of the halophilic microalga Tetraselmis sp. GSL018 isolated from the Great Salt Lake, Utah.</title>
        <authorList>
            <person name="Jinkerson R.E."/>
            <person name="D'Adamo S."/>
            <person name="Posewitz M.C."/>
        </authorList>
    </citation>
    <scope>NUCLEOTIDE SEQUENCE</scope>
    <source>
        <strain evidence="2">GSL018</strain>
    </source>
</reference>
<feature type="non-terminal residue" evidence="2">
    <location>
        <position position="98"/>
    </location>
</feature>
<organism evidence="2">
    <name type="scientific">Tetraselmis sp. GSL018</name>
    <dbReference type="NCBI Taxonomy" id="582737"/>
    <lineage>
        <taxon>Eukaryota</taxon>
        <taxon>Viridiplantae</taxon>
        <taxon>Chlorophyta</taxon>
        <taxon>core chlorophytes</taxon>
        <taxon>Chlorodendrophyceae</taxon>
        <taxon>Chlorodendrales</taxon>
        <taxon>Chlorodendraceae</taxon>
        <taxon>Tetraselmis</taxon>
    </lineage>
</organism>
<evidence type="ECO:0000256" key="1">
    <source>
        <dbReference type="SAM" id="MobiDB-lite"/>
    </source>
</evidence>
<protein>
    <submittedName>
        <fullName evidence="2">Uncharacterized protein</fullName>
    </submittedName>
</protein>
<name>A0A061SC67_9CHLO</name>
<gene>
    <name evidence="2" type="ORF">TSPGSL018_5005</name>
</gene>
<sequence length="98" mass="11144">MSGAALPHSRDESYSRSQREKSLSRISPGLARLSHTLSRLSPGPGLGSLPTSLDVPIPRNTSKFQSLNLRAPYNFREQVGRRDRALQARRERWLREFN</sequence>
<dbReference type="AlphaFoldDB" id="A0A061SC67"/>